<comment type="subcellular location">
    <subcellularLocation>
        <location evidence="2">Endoplasmic reticulum membrane</location>
    </subcellularLocation>
</comment>
<reference evidence="14 15" key="1">
    <citation type="journal article" date="2023" name="Insect Mol. Biol.">
        <title>Genome sequencing provides insights into the evolution of gene families encoding plant cell wall-degrading enzymes in longhorned beetles.</title>
        <authorList>
            <person name="Shin N.R."/>
            <person name="Okamura Y."/>
            <person name="Kirsch R."/>
            <person name="Pauchet Y."/>
        </authorList>
    </citation>
    <scope>NUCLEOTIDE SEQUENCE [LARGE SCALE GENOMIC DNA]</scope>
    <source>
        <strain evidence="14">EAD_L_NR</strain>
    </source>
</reference>
<accession>A0AAV8VYN7</accession>
<keyword evidence="9" id="KW-0460">Magnesium</keyword>
<keyword evidence="13" id="KW-0732">Signal</keyword>
<sequence length="246" mass="28349">MWSACLFRALFFLAHSIYTVFEYIHGAVDSVINALVAVCHEVLSPTEKNKQLQRELEKVNKTPVHLTVLLGHEEPSLKDLANLVLWCLATRISFISFYDYKGTLKKKEEEFRYEVDKKKSKADHVIWHSSLHSTYKNGFIGKKIHVKVLTEEDSKNSVASLTREISLGKDREFGIESVSHSLRKQFEFPDPDLGLVCGKTFSLYSYPPWQVRVTEFFTVKSVRSITFSSFVEDLVRYSNCDQRLGK</sequence>
<evidence type="ECO:0000256" key="7">
    <source>
        <dbReference type="ARBA" id="ARBA00022692"/>
    </source>
</evidence>
<evidence type="ECO:0000313" key="14">
    <source>
        <dbReference type="EMBL" id="KAJ8918995.1"/>
    </source>
</evidence>
<comment type="similarity">
    <text evidence="4">Belongs to the UPP synthase family.</text>
</comment>
<keyword evidence="15" id="KW-1185">Reference proteome</keyword>
<evidence type="ECO:0000313" key="15">
    <source>
        <dbReference type="Proteomes" id="UP001159042"/>
    </source>
</evidence>
<dbReference type="PANTHER" id="PTHR21528">
    <property type="entry name" value="DEHYDRODOLICHYL DIPHOSPHATE SYNTHASE COMPLEX SUBUNIT NUS1"/>
    <property type="match status" value="1"/>
</dbReference>
<evidence type="ECO:0000256" key="1">
    <source>
        <dbReference type="ARBA" id="ARBA00001946"/>
    </source>
</evidence>
<dbReference type="EC" id="2.5.1.87" evidence="5"/>
<keyword evidence="11" id="KW-0472">Membrane</keyword>
<organism evidence="14 15">
    <name type="scientific">Exocentrus adspersus</name>
    <dbReference type="NCBI Taxonomy" id="1586481"/>
    <lineage>
        <taxon>Eukaryota</taxon>
        <taxon>Metazoa</taxon>
        <taxon>Ecdysozoa</taxon>
        <taxon>Arthropoda</taxon>
        <taxon>Hexapoda</taxon>
        <taxon>Insecta</taxon>
        <taxon>Pterygota</taxon>
        <taxon>Neoptera</taxon>
        <taxon>Endopterygota</taxon>
        <taxon>Coleoptera</taxon>
        <taxon>Polyphaga</taxon>
        <taxon>Cucujiformia</taxon>
        <taxon>Chrysomeloidea</taxon>
        <taxon>Cerambycidae</taxon>
        <taxon>Lamiinae</taxon>
        <taxon>Acanthocinini</taxon>
        <taxon>Exocentrus</taxon>
    </lineage>
</organism>
<dbReference type="InterPro" id="IPR038887">
    <property type="entry name" value="Nus1/NgBR"/>
</dbReference>
<dbReference type="AlphaFoldDB" id="A0AAV8VYN7"/>
<evidence type="ECO:0000256" key="3">
    <source>
        <dbReference type="ARBA" id="ARBA00004922"/>
    </source>
</evidence>
<evidence type="ECO:0000256" key="4">
    <source>
        <dbReference type="ARBA" id="ARBA00005432"/>
    </source>
</evidence>
<comment type="caution">
    <text evidence="14">The sequence shown here is derived from an EMBL/GenBank/DDBJ whole genome shotgun (WGS) entry which is preliminary data.</text>
</comment>
<dbReference type="PANTHER" id="PTHR21528:SF0">
    <property type="entry name" value="DEHYDRODOLICHYL DIPHOSPHATE SYNTHASE COMPLEX SUBUNIT NUS1"/>
    <property type="match status" value="1"/>
</dbReference>
<evidence type="ECO:0000256" key="12">
    <source>
        <dbReference type="ARBA" id="ARBA00047353"/>
    </source>
</evidence>
<evidence type="ECO:0000256" key="9">
    <source>
        <dbReference type="ARBA" id="ARBA00022842"/>
    </source>
</evidence>
<comment type="catalytic activity">
    <reaction evidence="12">
        <text>n isopentenyl diphosphate + (2E,6E)-farnesyl diphosphate = a di-trans,poly-cis-polyprenyl diphosphate + n diphosphate</text>
        <dbReference type="Rhea" id="RHEA:53008"/>
        <dbReference type="Rhea" id="RHEA-COMP:19494"/>
        <dbReference type="ChEBI" id="CHEBI:33019"/>
        <dbReference type="ChEBI" id="CHEBI:128769"/>
        <dbReference type="ChEBI" id="CHEBI:136960"/>
        <dbReference type="ChEBI" id="CHEBI:175763"/>
        <dbReference type="EC" id="2.5.1.87"/>
    </reaction>
</comment>
<evidence type="ECO:0000256" key="13">
    <source>
        <dbReference type="SAM" id="SignalP"/>
    </source>
</evidence>
<dbReference type="GO" id="GO:1904423">
    <property type="term" value="C:dehydrodolichyl diphosphate synthase complex"/>
    <property type="evidence" value="ECO:0007669"/>
    <property type="project" value="InterPro"/>
</dbReference>
<dbReference type="GO" id="GO:0005789">
    <property type="term" value="C:endoplasmic reticulum membrane"/>
    <property type="evidence" value="ECO:0007669"/>
    <property type="project" value="UniProtKB-SubCell"/>
</dbReference>
<protein>
    <recommendedName>
        <fullName evidence="5">ditrans,polycis-polyprenyl diphosphate synthase [(2E,6E)-farnesyldiphosphate specific]</fullName>
        <ecNumber evidence="5">2.5.1.87</ecNumber>
    </recommendedName>
</protein>
<comment type="pathway">
    <text evidence="3">Protein modification; protein glycosylation.</text>
</comment>
<evidence type="ECO:0000256" key="2">
    <source>
        <dbReference type="ARBA" id="ARBA00004586"/>
    </source>
</evidence>
<keyword evidence="10" id="KW-1133">Transmembrane helix</keyword>
<evidence type="ECO:0000256" key="5">
    <source>
        <dbReference type="ARBA" id="ARBA00012596"/>
    </source>
</evidence>
<feature type="signal peptide" evidence="13">
    <location>
        <begin position="1"/>
        <end position="16"/>
    </location>
</feature>
<keyword evidence="7" id="KW-0812">Transmembrane</keyword>
<evidence type="ECO:0000256" key="11">
    <source>
        <dbReference type="ARBA" id="ARBA00023136"/>
    </source>
</evidence>
<evidence type="ECO:0000256" key="10">
    <source>
        <dbReference type="ARBA" id="ARBA00022989"/>
    </source>
</evidence>
<dbReference type="Gene3D" id="3.40.1180.10">
    <property type="entry name" value="Decaprenyl diphosphate synthase-like"/>
    <property type="match status" value="1"/>
</dbReference>
<dbReference type="SUPFAM" id="SSF64005">
    <property type="entry name" value="Undecaprenyl diphosphate synthase"/>
    <property type="match status" value="1"/>
</dbReference>
<keyword evidence="6" id="KW-0808">Transferase</keyword>
<dbReference type="InterPro" id="IPR036424">
    <property type="entry name" value="UPP_synth-like_sf"/>
</dbReference>
<dbReference type="Proteomes" id="UP001159042">
    <property type="component" value="Unassembled WGS sequence"/>
</dbReference>
<gene>
    <name evidence="14" type="ORF">NQ315_016899</name>
</gene>
<proteinExistence type="inferred from homology"/>
<evidence type="ECO:0000256" key="6">
    <source>
        <dbReference type="ARBA" id="ARBA00022679"/>
    </source>
</evidence>
<name>A0AAV8VYN7_9CUCU</name>
<comment type="cofactor">
    <cofactor evidence="1">
        <name>Mg(2+)</name>
        <dbReference type="ChEBI" id="CHEBI:18420"/>
    </cofactor>
</comment>
<dbReference type="GO" id="GO:0045547">
    <property type="term" value="F:ditrans,polycis-polyprenyl diphosphate synthase [(2E,6E)-farnesyl diphosphate specific] activity"/>
    <property type="evidence" value="ECO:0007669"/>
    <property type="project" value="UniProtKB-EC"/>
</dbReference>
<feature type="chain" id="PRO_5043798832" description="ditrans,polycis-polyprenyl diphosphate synthase [(2E,6E)-farnesyldiphosphate specific]" evidence="13">
    <location>
        <begin position="17"/>
        <end position="246"/>
    </location>
</feature>
<keyword evidence="8" id="KW-0256">Endoplasmic reticulum</keyword>
<dbReference type="EMBL" id="JANEYG010000021">
    <property type="protein sequence ID" value="KAJ8918995.1"/>
    <property type="molecule type" value="Genomic_DNA"/>
</dbReference>
<evidence type="ECO:0000256" key="8">
    <source>
        <dbReference type="ARBA" id="ARBA00022824"/>
    </source>
</evidence>